<dbReference type="OrthoDB" id="9783707at2"/>
<dbReference type="EMBL" id="LJSX01000020">
    <property type="protein sequence ID" value="KPQ09998.1"/>
    <property type="molecule type" value="Genomic_DNA"/>
</dbReference>
<keyword evidence="6" id="KW-1185">Reference proteome</keyword>
<dbReference type="Proteomes" id="UP000182800">
    <property type="component" value="Unassembled WGS sequence"/>
</dbReference>
<dbReference type="SUPFAM" id="SSF103481">
    <property type="entry name" value="Multidrug resistance efflux transporter EmrE"/>
    <property type="match status" value="2"/>
</dbReference>
<gene>
    <name evidence="4" type="ORF">GA0071312_1739</name>
    <name evidence="3" type="ORF">HLUCCO17_12895</name>
</gene>
<evidence type="ECO:0000256" key="1">
    <source>
        <dbReference type="SAM" id="Phobius"/>
    </source>
</evidence>
<dbReference type="EMBL" id="FMBM01000002">
    <property type="protein sequence ID" value="SCC80811.1"/>
    <property type="molecule type" value="Genomic_DNA"/>
</dbReference>
<reference evidence="4 6" key="2">
    <citation type="submission" date="2016-08" db="EMBL/GenBank/DDBJ databases">
        <authorList>
            <person name="Varghese N."/>
            <person name="Submissions Spin"/>
        </authorList>
    </citation>
    <scope>NUCLEOTIDE SEQUENCE [LARGE SCALE GENOMIC DNA]</scope>
    <source>
        <strain evidence="4 6">HL-109</strain>
    </source>
</reference>
<feature type="transmembrane region" description="Helical" evidence="1">
    <location>
        <begin position="36"/>
        <end position="67"/>
    </location>
</feature>
<dbReference type="InterPro" id="IPR000620">
    <property type="entry name" value="EamA_dom"/>
</dbReference>
<feature type="transmembrane region" description="Helical" evidence="1">
    <location>
        <begin position="174"/>
        <end position="194"/>
    </location>
</feature>
<proteinExistence type="predicted"/>
<evidence type="ECO:0000313" key="4">
    <source>
        <dbReference type="EMBL" id="SCC80811.1"/>
    </source>
</evidence>
<keyword evidence="1" id="KW-1133">Transmembrane helix</keyword>
<reference evidence="3 5" key="1">
    <citation type="submission" date="2015-09" db="EMBL/GenBank/DDBJ databases">
        <title>Identification and resolution of microdiversity through metagenomic sequencing of parallel consortia.</title>
        <authorList>
            <person name="Nelson W.C."/>
            <person name="Romine M.F."/>
            <person name="Lindemann S.R."/>
        </authorList>
    </citation>
    <scope>NUCLEOTIDE SEQUENCE [LARGE SCALE GENOMIC DNA]</scope>
    <source>
        <strain evidence="3">HL-109</strain>
    </source>
</reference>
<evidence type="ECO:0000313" key="5">
    <source>
        <dbReference type="Proteomes" id="UP000050497"/>
    </source>
</evidence>
<feature type="transmembrane region" description="Helical" evidence="1">
    <location>
        <begin position="231"/>
        <end position="251"/>
    </location>
</feature>
<feature type="transmembrane region" description="Helical" evidence="1">
    <location>
        <begin position="143"/>
        <end position="162"/>
    </location>
</feature>
<feature type="domain" description="EamA" evidence="2">
    <location>
        <begin position="146"/>
        <end position="278"/>
    </location>
</feature>
<feature type="transmembrane region" description="Helical" evidence="1">
    <location>
        <begin position="114"/>
        <end position="131"/>
    </location>
</feature>
<dbReference type="InterPro" id="IPR037185">
    <property type="entry name" value="EmrE-like"/>
</dbReference>
<feature type="transmembrane region" description="Helical" evidence="1">
    <location>
        <begin position="88"/>
        <end position="108"/>
    </location>
</feature>
<dbReference type="Proteomes" id="UP000050497">
    <property type="component" value="Unassembled WGS sequence"/>
</dbReference>
<protein>
    <submittedName>
        <fullName evidence="3">DMT superfamily permease</fullName>
    </submittedName>
    <submittedName>
        <fullName evidence="4">EamA-like transporter family protein</fullName>
    </submittedName>
</protein>
<dbReference type="STRING" id="1653334.GA0071312_1739"/>
<accession>A0A0P7XQX4</accession>
<name>A0A0P7XQX4_9HYPH</name>
<keyword evidence="1" id="KW-0472">Membrane</keyword>
<dbReference type="Gene3D" id="1.10.3730.20">
    <property type="match status" value="2"/>
</dbReference>
<dbReference type="GO" id="GO:0016020">
    <property type="term" value="C:membrane"/>
    <property type="evidence" value="ECO:0007669"/>
    <property type="project" value="InterPro"/>
</dbReference>
<dbReference type="AlphaFoldDB" id="A0A0P7XQX4"/>
<comment type="caution">
    <text evidence="3">The sequence shown here is derived from an EMBL/GenBank/DDBJ whole genome shotgun (WGS) entry which is preliminary data.</text>
</comment>
<feature type="transmembrane region" description="Helical" evidence="1">
    <location>
        <begin position="206"/>
        <end position="225"/>
    </location>
</feature>
<dbReference type="Pfam" id="PF00892">
    <property type="entry name" value="EamA"/>
    <property type="match status" value="1"/>
</dbReference>
<evidence type="ECO:0000313" key="6">
    <source>
        <dbReference type="Proteomes" id="UP000182800"/>
    </source>
</evidence>
<organism evidence="3 5">
    <name type="scientific">Saliniramus fredricksonii</name>
    <dbReference type="NCBI Taxonomy" id="1653334"/>
    <lineage>
        <taxon>Bacteria</taxon>
        <taxon>Pseudomonadati</taxon>
        <taxon>Pseudomonadota</taxon>
        <taxon>Alphaproteobacteria</taxon>
        <taxon>Hyphomicrobiales</taxon>
        <taxon>Salinarimonadaceae</taxon>
        <taxon>Saliniramus</taxon>
    </lineage>
</organism>
<dbReference type="PATRIC" id="fig|1653334.4.peg.156"/>
<keyword evidence="1" id="KW-0812">Transmembrane</keyword>
<dbReference type="RefSeq" id="WP_074444636.1">
    <property type="nucleotide sequence ID" value="NZ_FMBM01000002.1"/>
</dbReference>
<evidence type="ECO:0000313" key="3">
    <source>
        <dbReference type="EMBL" id="KPQ09998.1"/>
    </source>
</evidence>
<sequence>MDPLVLTAILFAAFLHAAWNALVKANVDRFTTMLMIAVVQTAIACVILPFVPLPGAAVWPWLLLTAIPHTTYKVFLARAYDTGELARVYPIMRGLTLALVTGASVGLLGESVPPLGLVGIGVIGVGVMALSGPGAGALAGARVTTLVLTLGAAASAAAYTVIDGIGVRLAAEVASFAAWMFVLDGLGMILHAAITRGRTGFAAMAPHWRVGLLAGSIAFTCYWIALWALAHAPIALVAALRETSILFALALARLRLAERLDRTKLSGAGAVLVGIILIRIA</sequence>
<evidence type="ECO:0000259" key="2">
    <source>
        <dbReference type="Pfam" id="PF00892"/>
    </source>
</evidence>